<evidence type="ECO:0000313" key="1">
    <source>
        <dbReference type="EMBL" id="KDR75819.1"/>
    </source>
</evidence>
<dbReference type="Proteomes" id="UP000027222">
    <property type="component" value="Unassembled WGS sequence"/>
</dbReference>
<keyword evidence="2" id="KW-1185">Reference proteome</keyword>
<sequence>MSVPEHVLVDHASFSALPVELVEALNQTYFLHLLVTDPQKIIPPGKSLLSMLTHANFRVSEDSRPKHDNEAQIADRVKEVAHKAFWNEALELLSSPLPSVQLPRLKRLYLDMYEALTPLFPPNHRILVSLSSPLSPTSSPLHSTINLLKDVLVALRQRCAPVRDQTIDDLLFSLECPPESSIGPPIEADKIFSTPLAEFVVNKIKAILTLAEDMKTDLNTFVLGSMTEDQLQGVLLNDVKVRERDLVLRMWRGKDRVRELWRSWVAEVPSTISVENEKMWISRLFRALEGDQPIHCTLPSSLSIRTSVPHNNGTKHLKHEPPIESNAALQPELPPQLFFSTPSLLYIQNYLQAIVIAAALRSLTRLPPSPPKPSPANASGTVESDFMTRIWALLKSEIDDDAGVSANDGPEADAVGQTKLINLADEVVRARERSLGPTSALGTEEEKRLRVAVERTLRSNDPVFLLLKKRLVGALEKRLLVVDSSSNQLSMIPVKMQTGKDLMQERAGKRPRLMLPRESESPGGFQAAFQIGSVDVGVVPGFEETVLQKAILEVLQKAASCVGWVEGVWGDLV</sequence>
<organism evidence="1 2">
    <name type="scientific">Galerina marginata (strain CBS 339.88)</name>
    <dbReference type="NCBI Taxonomy" id="685588"/>
    <lineage>
        <taxon>Eukaryota</taxon>
        <taxon>Fungi</taxon>
        <taxon>Dikarya</taxon>
        <taxon>Basidiomycota</taxon>
        <taxon>Agaricomycotina</taxon>
        <taxon>Agaricomycetes</taxon>
        <taxon>Agaricomycetidae</taxon>
        <taxon>Agaricales</taxon>
        <taxon>Agaricineae</taxon>
        <taxon>Strophariaceae</taxon>
        <taxon>Galerina</taxon>
    </lineage>
</organism>
<gene>
    <name evidence="1" type="ORF">GALMADRAFT_97737</name>
</gene>
<reference evidence="2" key="1">
    <citation type="journal article" date="2014" name="Proc. Natl. Acad. Sci. U.S.A.">
        <title>Extensive sampling of basidiomycete genomes demonstrates inadequacy of the white-rot/brown-rot paradigm for wood decay fungi.</title>
        <authorList>
            <person name="Riley R."/>
            <person name="Salamov A.A."/>
            <person name="Brown D.W."/>
            <person name="Nagy L.G."/>
            <person name="Floudas D."/>
            <person name="Held B.W."/>
            <person name="Levasseur A."/>
            <person name="Lombard V."/>
            <person name="Morin E."/>
            <person name="Otillar R."/>
            <person name="Lindquist E.A."/>
            <person name="Sun H."/>
            <person name="LaButti K.M."/>
            <person name="Schmutz J."/>
            <person name="Jabbour D."/>
            <person name="Luo H."/>
            <person name="Baker S.E."/>
            <person name="Pisabarro A.G."/>
            <person name="Walton J.D."/>
            <person name="Blanchette R.A."/>
            <person name="Henrissat B."/>
            <person name="Martin F."/>
            <person name="Cullen D."/>
            <person name="Hibbett D.S."/>
            <person name="Grigoriev I.V."/>
        </authorList>
    </citation>
    <scope>NUCLEOTIDE SEQUENCE [LARGE SCALE GENOMIC DNA]</scope>
    <source>
        <strain evidence="2">CBS 339.88</strain>
    </source>
</reference>
<dbReference type="AlphaFoldDB" id="A0A067T7B9"/>
<dbReference type="OrthoDB" id="276323at2759"/>
<dbReference type="HOGENOM" id="CLU_011749_0_0_1"/>
<evidence type="ECO:0000313" key="2">
    <source>
        <dbReference type="Proteomes" id="UP000027222"/>
    </source>
</evidence>
<accession>A0A067T7B9</accession>
<name>A0A067T7B9_GALM3</name>
<proteinExistence type="predicted"/>
<dbReference type="EMBL" id="KL142380">
    <property type="protein sequence ID" value="KDR75819.1"/>
    <property type="molecule type" value="Genomic_DNA"/>
</dbReference>
<protein>
    <submittedName>
        <fullName evidence="1">Uncharacterized protein</fullName>
    </submittedName>
</protein>
<dbReference type="STRING" id="685588.A0A067T7B9"/>